<dbReference type="PANTHER" id="PTHR43639">
    <property type="entry name" value="OXIDOREDUCTASE, SHORT-CHAIN DEHYDROGENASE/REDUCTASE FAMILY (AFU_ORTHOLOGUE AFUA_5G02870)"/>
    <property type="match status" value="1"/>
</dbReference>
<dbReference type="GO" id="GO:0016491">
    <property type="term" value="F:oxidoreductase activity"/>
    <property type="evidence" value="ECO:0007669"/>
    <property type="project" value="UniProtKB-KW"/>
</dbReference>
<keyword evidence="3" id="KW-0560">Oxidoreductase</keyword>
<keyword evidence="5" id="KW-1185">Reference proteome</keyword>
<protein>
    <submittedName>
        <fullName evidence="4">NAD(P)-binding protein</fullName>
    </submittedName>
</protein>
<dbReference type="InParanoid" id="A0A1J7JTQ3"/>
<dbReference type="FunFam" id="3.40.50.720:FF:000084">
    <property type="entry name" value="Short-chain dehydrogenase reductase"/>
    <property type="match status" value="1"/>
</dbReference>
<dbReference type="AlphaFoldDB" id="A0A1J7JTQ3"/>
<dbReference type="EMBL" id="KV875095">
    <property type="protein sequence ID" value="OIW32748.1"/>
    <property type="molecule type" value="Genomic_DNA"/>
</dbReference>
<reference evidence="4 5" key="1">
    <citation type="submission" date="2016-10" db="EMBL/GenBank/DDBJ databases">
        <title>Draft genome sequence of Coniochaeta ligniaria NRRL30616, a lignocellulolytic fungus for bioabatement of inhibitors in plant biomass hydrolysates.</title>
        <authorList>
            <consortium name="DOE Joint Genome Institute"/>
            <person name="Jimenez D.J."/>
            <person name="Hector R.E."/>
            <person name="Riley R."/>
            <person name="Sun H."/>
            <person name="Grigoriev I.V."/>
            <person name="Van Elsas J.D."/>
            <person name="Nichols N.N."/>
        </authorList>
    </citation>
    <scope>NUCLEOTIDE SEQUENCE [LARGE SCALE GENOMIC DNA]</scope>
    <source>
        <strain evidence="4 5">NRRL 30616</strain>
    </source>
</reference>
<evidence type="ECO:0000256" key="1">
    <source>
        <dbReference type="ARBA" id="ARBA00006484"/>
    </source>
</evidence>
<evidence type="ECO:0000313" key="5">
    <source>
        <dbReference type="Proteomes" id="UP000182658"/>
    </source>
</evidence>
<dbReference type="PRINTS" id="PR00080">
    <property type="entry name" value="SDRFAMILY"/>
</dbReference>
<keyword evidence="2" id="KW-0521">NADP</keyword>
<proteinExistence type="inferred from homology"/>
<accession>A0A1J7JTQ3</accession>
<dbReference type="InterPro" id="IPR036291">
    <property type="entry name" value="NAD(P)-bd_dom_sf"/>
</dbReference>
<dbReference type="Pfam" id="PF13561">
    <property type="entry name" value="adh_short_C2"/>
    <property type="match status" value="1"/>
</dbReference>
<sequence length="265" mass="27092">MAPDTLSLAGKVAIVTGSGRENGIGAAIAVALGRNGASVTVNFVSDSSAPRAAKVAERVEAAGGRATVVQANVETPEGARKLVSETLAAFGSERIDILINNAGNGAGQGKDLVDLTPEEVYKAFAANTFSTIFVSQAAIPHMSDGGRIVNVGTVVSRMALPACSVYGASKAAQEYLTSALAIELGKSKGITVNTVAPGPTKTDAVDWFPDIPVRNVVGKKLFDGILLEERPGEPEEIADAVLLVVSSQARWITGQYVAASGGVTA</sequence>
<dbReference type="Gene3D" id="3.40.50.720">
    <property type="entry name" value="NAD(P)-binding Rossmann-like Domain"/>
    <property type="match status" value="1"/>
</dbReference>
<dbReference type="PRINTS" id="PR00081">
    <property type="entry name" value="GDHRDH"/>
</dbReference>
<gene>
    <name evidence="4" type="ORF">CONLIGDRAFT_679128</name>
</gene>
<comment type="similarity">
    <text evidence="1">Belongs to the short-chain dehydrogenases/reductases (SDR) family.</text>
</comment>
<name>A0A1J7JTQ3_9PEZI</name>
<dbReference type="InterPro" id="IPR002347">
    <property type="entry name" value="SDR_fam"/>
</dbReference>
<dbReference type="OrthoDB" id="47007at2759"/>
<evidence type="ECO:0000313" key="4">
    <source>
        <dbReference type="EMBL" id="OIW32748.1"/>
    </source>
</evidence>
<evidence type="ECO:0000256" key="2">
    <source>
        <dbReference type="ARBA" id="ARBA00022857"/>
    </source>
</evidence>
<dbReference type="Proteomes" id="UP000182658">
    <property type="component" value="Unassembled WGS sequence"/>
</dbReference>
<dbReference type="PANTHER" id="PTHR43639:SF1">
    <property type="entry name" value="SHORT-CHAIN DEHYDROGENASE_REDUCTASE FAMILY PROTEIN"/>
    <property type="match status" value="1"/>
</dbReference>
<dbReference type="SUPFAM" id="SSF51735">
    <property type="entry name" value="NAD(P)-binding Rossmann-fold domains"/>
    <property type="match status" value="1"/>
</dbReference>
<dbReference type="STRING" id="1408157.A0A1J7JTQ3"/>
<evidence type="ECO:0000256" key="3">
    <source>
        <dbReference type="ARBA" id="ARBA00023002"/>
    </source>
</evidence>
<organism evidence="4 5">
    <name type="scientific">Coniochaeta ligniaria NRRL 30616</name>
    <dbReference type="NCBI Taxonomy" id="1408157"/>
    <lineage>
        <taxon>Eukaryota</taxon>
        <taxon>Fungi</taxon>
        <taxon>Dikarya</taxon>
        <taxon>Ascomycota</taxon>
        <taxon>Pezizomycotina</taxon>
        <taxon>Sordariomycetes</taxon>
        <taxon>Sordariomycetidae</taxon>
        <taxon>Coniochaetales</taxon>
        <taxon>Coniochaetaceae</taxon>
        <taxon>Coniochaeta</taxon>
    </lineage>
</organism>